<dbReference type="InterPro" id="IPR040221">
    <property type="entry name" value="CDCA7/CDA7L"/>
</dbReference>
<evidence type="ECO:0000313" key="2">
    <source>
        <dbReference type="EMBL" id="KAK1601030.1"/>
    </source>
</evidence>
<comment type="caution">
    <text evidence="3">The sequence shown here is derived from an EMBL/GenBank/DDBJ whole genome shotgun (WGS) entry which is preliminary data.</text>
</comment>
<evidence type="ECO:0008006" key="5">
    <source>
        <dbReference type="Google" id="ProtNLM"/>
    </source>
</evidence>
<keyword evidence="4" id="KW-1185">Reference proteome</keyword>
<sequence>MDLCSQRDDGVQRSNAPQNSRAVRVEVVNGGCTEESFGTVRVEVVAEERQGVVGEMLAAAEGSDGGAASSASLETNCVGTGGENIVTSDGSGVAAGVGAAMKTDVVGSGEGITAVEQMQGDSFYCHQCRQKRKGATPACKGGFKKKGKYSEIADQALNEEAWECPKSRYLVSFGRKNKEEVPMGPMVRPGRKRKGSVDDTPANKKPRPGAENGTPANKNPPLGADNTYAPEDHIDLPRGTLVTCVAGIELQPEDVGAAIQFLEFCRLFGEVILEIREGQPEQTVKEITGGCQLREVPSVVSDLHISLLSKIERGKAKVCKYPGHGDEWIRKVREYFADSTLGTNDLTLNCLSQGASGYKNLTPSSKLDLLNRLCDEALSSE</sequence>
<dbReference type="EMBL" id="JAUUTY010000520">
    <property type="protein sequence ID" value="KAK1601030.1"/>
    <property type="molecule type" value="Genomic_DNA"/>
</dbReference>
<protein>
    <recommendedName>
        <fullName evidence="5">DDT domain-containing protein</fullName>
    </recommendedName>
</protein>
<evidence type="ECO:0000313" key="3">
    <source>
        <dbReference type="EMBL" id="KAK1601031.1"/>
    </source>
</evidence>
<evidence type="ECO:0000256" key="1">
    <source>
        <dbReference type="SAM" id="MobiDB-lite"/>
    </source>
</evidence>
<proteinExistence type="predicted"/>
<feature type="region of interest" description="Disordered" evidence="1">
    <location>
        <begin position="180"/>
        <end position="231"/>
    </location>
</feature>
<organism evidence="3 4">
    <name type="scientific">Lolium multiflorum</name>
    <name type="common">Italian ryegrass</name>
    <name type="synonym">Lolium perenne subsp. multiflorum</name>
    <dbReference type="NCBI Taxonomy" id="4521"/>
    <lineage>
        <taxon>Eukaryota</taxon>
        <taxon>Viridiplantae</taxon>
        <taxon>Streptophyta</taxon>
        <taxon>Embryophyta</taxon>
        <taxon>Tracheophyta</taxon>
        <taxon>Spermatophyta</taxon>
        <taxon>Magnoliopsida</taxon>
        <taxon>Liliopsida</taxon>
        <taxon>Poales</taxon>
        <taxon>Poaceae</taxon>
        <taxon>BOP clade</taxon>
        <taxon>Pooideae</taxon>
        <taxon>Poodae</taxon>
        <taxon>Poeae</taxon>
        <taxon>Poeae Chloroplast Group 2 (Poeae type)</taxon>
        <taxon>Loliodinae</taxon>
        <taxon>Loliinae</taxon>
        <taxon>Lolium</taxon>
    </lineage>
</organism>
<dbReference type="GO" id="GO:0006355">
    <property type="term" value="P:regulation of DNA-templated transcription"/>
    <property type="evidence" value="ECO:0007669"/>
    <property type="project" value="InterPro"/>
</dbReference>
<dbReference type="PANTHER" id="PTHR31169:SF18">
    <property type="entry name" value="DDT DOMAIN-CONTAINING PROTEIN"/>
    <property type="match status" value="1"/>
</dbReference>
<dbReference type="AlphaFoldDB" id="A0AAD8QFD2"/>
<dbReference type="PANTHER" id="PTHR31169">
    <property type="entry name" value="OS05G0300700 PROTEIN"/>
    <property type="match status" value="1"/>
</dbReference>
<evidence type="ECO:0000313" key="4">
    <source>
        <dbReference type="Proteomes" id="UP001231189"/>
    </source>
</evidence>
<dbReference type="EMBL" id="JAUUTY010000520">
    <property type="protein sequence ID" value="KAK1601031.1"/>
    <property type="molecule type" value="Genomic_DNA"/>
</dbReference>
<dbReference type="Proteomes" id="UP001231189">
    <property type="component" value="Unassembled WGS sequence"/>
</dbReference>
<accession>A0AAD8QFD2</accession>
<gene>
    <name evidence="2" type="ORF">QYE76_017876</name>
    <name evidence="3" type="ORF">QYE76_017877</name>
</gene>
<name>A0AAD8QFD2_LOLMU</name>
<reference evidence="3" key="1">
    <citation type="submission" date="2023-07" db="EMBL/GenBank/DDBJ databases">
        <title>A chromosome-level genome assembly of Lolium multiflorum.</title>
        <authorList>
            <person name="Chen Y."/>
            <person name="Copetti D."/>
            <person name="Kolliker R."/>
            <person name="Studer B."/>
        </authorList>
    </citation>
    <scope>NUCLEOTIDE SEQUENCE</scope>
    <source>
        <strain evidence="3">02402/16</strain>
        <tissue evidence="3">Leaf</tissue>
    </source>
</reference>
<dbReference type="GO" id="GO:0005634">
    <property type="term" value="C:nucleus"/>
    <property type="evidence" value="ECO:0007669"/>
    <property type="project" value="TreeGrafter"/>
</dbReference>